<dbReference type="Proteomes" id="UP000054047">
    <property type="component" value="Unassembled WGS sequence"/>
</dbReference>
<evidence type="ECO:0000313" key="3">
    <source>
        <dbReference type="Proteomes" id="UP000054047"/>
    </source>
</evidence>
<feature type="compositionally biased region" description="Basic and acidic residues" evidence="1">
    <location>
        <begin position="99"/>
        <end position="118"/>
    </location>
</feature>
<keyword evidence="3" id="KW-1185">Reference proteome</keyword>
<dbReference type="EMBL" id="KN742453">
    <property type="protein sequence ID" value="KIH52926.1"/>
    <property type="molecule type" value="Genomic_DNA"/>
</dbReference>
<evidence type="ECO:0000313" key="2">
    <source>
        <dbReference type="EMBL" id="KIH52926.1"/>
    </source>
</evidence>
<evidence type="ECO:0000256" key="1">
    <source>
        <dbReference type="SAM" id="MobiDB-lite"/>
    </source>
</evidence>
<dbReference type="AlphaFoldDB" id="A0A0C2G7B5"/>
<gene>
    <name evidence="2" type="ORF">ANCDUO_16962</name>
</gene>
<name>A0A0C2G7B5_9BILA</name>
<feature type="region of interest" description="Disordered" evidence="1">
    <location>
        <begin position="99"/>
        <end position="125"/>
    </location>
</feature>
<accession>A0A0C2G7B5</accession>
<sequence length="125" mass="14060">MAYCVAIASQNASNGKFTKRLQVLSLFKAAALYSRSNNGRISPYHCLLWYGSVLPTAAFSRFKTSVLANRATSEKDAQGKDDSLHANLKTANIHPNHAYDRIQCREETTRADHSSGRDKHLRRRH</sequence>
<proteinExistence type="predicted"/>
<reference evidence="2 3" key="1">
    <citation type="submission" date="2013-12" db="EMBL/GenBank/DDBJ databases">
        <title>Draft genome of the parsitic nematode Ancylostoma duodenale.</title>
        <authorList>
            <person name="Mitreva M."/>
        </authorList>
    </citation>
    <scope>NUCLEOTIDE SEQUENCE [LARGE SCALE GENOMIC DNA]</scope>
    <source>
        <strain evidence="2 3">Zhejiang</strain>
    </source>
</reference>
<organism evidence="2 3">
    <name type="scientific">Ancylostoma duodenale</name>
    <dbReference type="NCBI Taxonomy" id="51022"/>
    <lineage>
        <taxon>Eukaryota</taxon>
        <taxon>Metazoa</taxon>
        <taxon>Ecdysozoa</taxon>
        <taxon>Nematoda</taxon>
        <taxon>Chromadorea</taxon>
        <taxon>Rhabditida</taxon>
        <taxon>Rhabditina</taxon>
        <taxon>Rhabditomorpha</taxon>
        <taxon>Strongyloidea</taxon>
        <taxon>Ancylostomatidae</taxon>
        <taxon>Ancylostomatinae</taxon>
        <taxon>Ancylostoma</taxon>
    </lineage>
</organism>
<protein>
    <submittedName>
        <fullName evidence="2">Uncharacterized protein</fullName>
    </submittedName>
</protein>